<dbReference type="STRING" id="1798468.A2110_02410"/>
<dbReference type="Pfam" id="PF02021">
    <property type="entry name" value="UPF0102"/>
    <property type="match status" value="1"/>
</dbReference>
<comment type="similarity">
    <text evidence="1 2">Belongs to the UPF0102 family.</text>
</comment>
<protein>
    <recommendedName>
        <fullName evidence="2">UPF0102 protein A2110_02410</fullName>
    </recommendedName>
</protein>
<dbReference type="HAMAP" id="MF_00048">
    <property type="entry name" value="UPF0102"/>
    <property type="match status" value="1"/>
</dbReference>
<dbReference type="Gene3D" id="3.40.1350.10">
    <property type="match status" value="1"/>
</dbReference>
<proteinExistence type="inferred from homology"/>
<dbReference type="GO" id="GO:0003676">
    <property type="term" value="F:nucleic acid binding"/>
    <property type="evidence" value="ECO:0007669"/>
    <property type="project" value="InterPro"/>
</dbReference>
<dbReference type="EMBL" id="MFKH01000009">
    <property type="protein sequence ID" value="OGG37568.1"/>
    <property type="molecule type" value="Genomic_DNA"/>
</dbReference>
<dbReference type="SUPFAM" id="SSF52980">
    <property type="entry name" value="Restriction endonuclease-like"/>
    <property type="match status" value="1"/>
</dbReference>
<gene>
    <name evidence="3" type="ORF">A2110_02410</name>
</gene>
<name>A0A1F6BL26_9BACT</name>
<dbReference type="CDD" id="cd20736">
    <property type="entry name" value="PoNe_Nuclease"/>
    <property type="match status" value="1"/>
</dbReference>
<dbReference type="PANTHER" id="PTHR34039">
    <property type="entry name" value="UPF0102 PROTEIN YRAN"/>
    <property type="match status" value="1"/>
</dbReference>
<reference evidence="3 4" key="1">
    <citation type="journal article" date="2016" name="Nat. Commun.">
        <title>Thousands of microbial genomes shed light on interconnected biogeochemical processes in an aquifer system.</title>
        <authorList>
            <person name="Anantharaman K."/>
            <person name="Brown C.T."/>
            <person name="Hug L.A."/>
            <person name="Sharon I."/>
            <person name="Castelle C.J."/>
            <person name="Probst A.J."/>
            <person name="Thomas B.C."/>
            <person name="Singh A."/>
            <person name="Wilkins M.J."/>
            <person name="Karaoz U."/>
            <person name="Brodie E.L."/>
            <person name="Williams K.H."/>
            <person name="Hubbard S.S."/>
            <person name="Banfield J.F."/>
        </authorList>
    </citation>
    <scope>NUCLEOTIDE SEQUENCE [LARGE SCALE GENOMIC DNA]</scope>
</reference>
<comment type="caution">
    <text evidence="3">The sequence shown here is derived from an EMBL/GenBank/DDBJ whole genome shotgun (WGS) entry which is preliminary data.</text>
</comment>
<evidence type="ECO:0000256" key="2">
    <source>
        <dbReference type="HAMAP-Rule" id="MF_00048"/>
    </source>
</evidence>
<evidence type="ECO:0000313" key="4">
    <source>
        <dbReference type="Proteomes" id="UP000176273"/>
    </source>
</evidence>
<evidence type="ECO:0000313" key="3">
    <source>
        <dbReference type="EMBL" id="OGG37568.1"/>
    </source>
</evidence>
<dbReference type="InterPro" id="IPR003509">
    <property type="entry name" value="UPF0102_YraN-like"/>
</dbReference>
<dbReference type="NCBIfam" id="NF009150">
    <property type="entry name" value="PRK12497.1-3"/>
    <property type="match status" value="1"/>
</dbReference>
<dbReference type="Proteomes" id="UP000176273">
    <property type="component" value="Unassembled WGS sequence"/>
</dbReference>
<dbReference type="InterPro" id="IPR011335">
    <property type="entry name" value="Restrct_endonuc-II-like"/>
</dbReference>
<dbReference type="PANTHER" id="PTHR34039:SF1">
    <property type="entry name" value="UPF0102 PROTEIN YRAN"/>
    <property type="match status" value="1"/>
</dbReference>
<accession>A0A1F6BL26</accession>
<dbReference type="InterPro" id="IPR011856">
    <property type="entry name" value="tRNA_endonuc-like_dom_sf"/>
</dbReference>
<sequence length="121" mass="13895">MAKHNVTGAQGEEAAQQFLKRKRYRVLERNIRTRLAEIDLVCRSPRRDTLVFVEVRARTENNAGSPEESIGRAKRTRLVRAAEAYVALKNYTGMYRIDAVCIVFSPSGEILRINHYENITE</sequence>
<dbReference type="AlphaFoldDB" id="A0A1F6BL26"/>
<evidence type="ECO:0000256" key="1">
    <source>
        <dbReference type="ARBA" id="ARBA00006738"/>
    </source>
</evidence>
<organism evidence="3 4">
    <name type="scientific">Candidatus Jorgensenbacteria bacterium GWA1_54_12</name>
    <dbReference type="NCBI Taxonomy" id="1798468"/>
    <lineage>
        <taxon>Bacteria</taxon>
        <taxon>Candidatus Joergenseniibacteriota</taxon>
    </lineage>
</organism>